<keyword evidence="2" id="KW-0808">Transferase</keyword>
<dbReference type="Gene3D" id="3.90.550.10">
    <property type="entry name" value="Spore Coat Polysaccharide Biosynthesis Protein SpsA, Chain A"/>
    <property type="match status" value="1"/>
</dbReference>
<evidence type="ECO:0000313" key="2">
    <source>
        <dbReference type="EMBL" id="MDF1612967.1"/>
    </source>
</evidence>
<dbReference type="InterPro" id="IPR001173">
    <property type="entry name" value="Glyco_trans_2-like"/>
</dbReference>
<dbReference type="GO" id="GO:0016758">
    <property type="term" value="F:hexosyltransferase activity"/>
    <property type="evidence" value="ECO:0007669"/>
    <property type="project" value="UniProtKB-ARBA"/>
</dbReference>
<evidence type="ECO:0000313" key="3">
    <source>
        <dbReference type="Proteomes" id="UP001221302"/>
    </source>
</evidence>
<name>A0AAE3P3A1_9BACT</name>
<dbReference type="Pfam" id="PF00535">
    <property type="entry name" value="Glycos_transf_2"/>
    <property type="match status" value="1"/>
</dbReference>
<dbReference type="EMBL" id="JARGDL010000022">
    <property type="protein sequence ID" value="MDF1612967.1"/>
    <property type="molecule type" value="Genomic_DNA"/>
</dbReference>
<reference evidence="2" key="1">
    <citation type="submission" date="2023-03" db="EMBL/GenBank/DDBJ databases">
        <title>Stygiobacter electus gen. nov., sp. nov., facultatively anaerobic thermotolerant bacterium of the class Ignavibacteria from a well of Yessentuki mineral water deposit.</title>
        <authorList>
            <person name="Podosokorskaya O.A."/>
            <person name="Elcheninov A.G."/>
            <person name="Petrova N.F."/>
            <person name="Zavarzina D.G."/>
            <person name="Kublanov I.V."/>
            <person name="Merkel A.Y."/>
        </authorList>
    </citation>
    <scope>NUCLEOTIDE SEQUENCE</scope>
    <source>
        <strain evidence="2">09-Me</strain>
    </source>
</reference>
<dbReference type="SUPFAM" id="SSF53448">
    <property type="entry name" value="Nucleotide-diphospho-sugar transferases"/>
    <property type="match status" value="1"/>
</dbReference>
<feature type="domain" description="Glycosyltransferase 2-like" evidence="1">
    <location>
        <begin position="16"/>
        <end position="142"/>
    </location>
</feature>
<accession>A0AAE3P3A1</accession>
<proteinExistence type="predicted"/>
<evidence type="ECO:0000259" key="1">
    <source>
        <dbReference type="Pfam" id="PF00535"/>
    </source>
</evidence>
<dbReference type="InterPro" id="IPR029044">
    <property type="entry name" value="Nucleotide-diphossugar_trans"/>
</dbReference>
<dbReference type="RefSeq" id="WP_321536738.1">
    <property type="nucleotide sequence ID" value="NZ_JARGDL010000022.1"/>
</dbReference>
<dbReference type="PANTHER" id="PTHR22916:SF3">
    <property type="entry name" value="UDP-GLCNAC:BETAGAL BETA-1,3-N-ACETYLGLUCOSAMINYLTRANSFERASE-LIKE PROTEIN 1"/>
    <property type="match status" value="1"/>
</dbReference>
<comment type="caution">
    <text evidence="2">The sequence shown here is derived from an EMBL/GenBank/DDBJ whole genome shotgun (WGS) entry which is preliminary data.</text>
</comment>
<keyword evidence="3" id="KW-1185">Reference proteome</keyword>
<dbReference type="PANTHER" id="PTHR22916">
    <property type="entry name" value="GLYCOSYLTRANSFERASE"/>
    <property type="match status" value="1"/>
</dbReference>
<dbReference type="AlphaFoldDB" id="A0AAE3P3A1"/>
<organism evidence="2 3">
    <name type="scientific">Stygiobacter electus</name>
    <dbReference type="NCBI Taxonomy" id="3032292"/>
    <lineage>
        <taxon>Bacteria</taxon>
        <taxon>Pseudomonadati</taxon>
        <taxon>Ignavibacteriota</taxon>
        <taxon>Ignavibacteria</taxon>
        <taxon>Ignavibacteriales</taxon>
        <taxon>Melioribacteraceae</taxon>
        <taxon>Stygiobacter</taxon>
    </lineage>
</organism>
<keyword evidence="2" id="KW-0328">Glycosyltransferase</keyword>
<gene>
    <name evidence="2" type="ORF">P0M35_12450</name>
</gene>
<dbReference type="EC" id="2.4.-.-" evidence="2"/>
<dbReference type="Proteomes" id="UP001221302">
    <property type="component" value="Unassembled WGS sequence"/>
</dbReference>
<sequence>MEKGMQVYKNFNPLVSIILPTFNREKLLDRSINSVVNQNFKSWELIIVDDGSSDNTFDLVNSYLSDYENVRYIKHSNRKLPLSLNAGILLSVGKYICFLGSDDEYKPSYIEERVNFMIENANVDLIYGGAEIIGNPFVKDKNDLTKEIHLSNCVIGGTFFGKRKVFIDLKGFKDLKYSEDSDFYERAIQKFKVVKVRFQSYIYYRDTPDSICNTID</sequence>
<protein>
    <submittedName>
        <fullName evidence="2">Glycosyltransferase</fullName>
        <ecNumber evidence="2">2.4.-.-</ecNumber>
    </submittedName>
</protein>